<dbReference type="OrthoDB" id="10262323at2759"/>
<feature type="domain" description="Aconitase A/isopropylmalate dehydratase small subunit swivel" evidence="3">
    <location>
        <begin position="83"/>
        <end position="184"/>
    </location>
</feature>
<feature type="region of interest" description="Disordered" evidence="2">
    <location>
        <begin position="215"/>
        <end position="238"/>
    </location>
</feature>
<name>U1HPM7_ENDPU</name>
<proteinExistence type="predicted"/>
<dbReference type="Proteomes" id="UP000019373">
    <property type="component" value="Unassembled WGS sequence"/>
</dbReference>
<dbReference type="PANTHER" id="PTHR43345">
    <property type="entry name" value="3-ISOPROPYLMALATE DEHYDRATASE SMALL SUBUNIT 2-RELATED-RELATED"/>
    <property type="match status" value="1"/>
</dbReference>
<evidence type="ECO:0000313" key="5">
    <source>
        <dbReference type="Proteomes" id="UP000019373"/>
    </source>
</evidence>
<evidence type="ECO:0000259" key="3">
    <source>
        <dbReference type="Pfam" id="PF00694"/>
    </source>
</evidence>
<evidence type="ECO:0000313" key="4">
    <source>
        <dbReference type="EMBL" id="ERF72350.1"/>
    </source>
</evidence>
<protein>
    <recommendedName>
        <fullName evidence="3">Aconitase A/isopropylmalate dehydratase small subunit swivel domain-containing protein</fullName>
    </recommendedName>
</protein>
<organism evidence="4 5">
    <name type="scientific">Endocarpon pusillum (strain Z07020 / HMAS-L-300199)</name>
    <name type="common">Lichen-forming fungus</name>
    <dbReference type="NCBI Taxonomy" id="1263415"/>
    <lineage>
        <taxon>Eukaryota</taxon>
        <taxon>Fungi</taxon>
        <taxon>Dikarya</taxon>
        <taxon>Ascomycota</taxon>
        <taxon>Pezizomycotina</taxon>
        <taxon>Eurotiomycetes</taxon>
        <taxon>Chaetothyriomycetidae</taxon>
        <taxon>Verrucariales</taxon>
        <taxon>Verrucariaceae</taxon>
        <taxon>Endocarpon</taxon>
    </lineage>
</organism>
<reference evidence="5" key="1">
    <citation type="journal article" date="2014" name="BMC Genomics">
        <title>Genome characteristics reveal the impact of lichenization on lichen-forming fungus Endocarpon pusillum Hedwig (Verrucariales, Ascomycota).</title>
        <authorList>
            <person name="Wang Y.-Y."/>
            <person name="Liu B."/>
            <person name="Zhang X.-Y."/>
            <person name="Zhou Q.-M."/>
            <person name="Zhang T."/>
            <person name="Li H."/>
            <person name="Yu Y.-F."/>
            <person name="Zhang X.-L."/>
            <person name="Hao X.-Y."/>
            <person name="Wang M."/>
            <person name="Wang L."/>
            <person name="Wei J.-C."/>
        </authorList>
    </citation>
    <scope>NUCLEOTIDE SEQUENCE [LARGE SCALE GENOMIC DNA]</scope>
    <source>
        <strain evidence="5">Z07020 / HMAS-L-300199</strain>
    </source>
</reference>
<dbReference type="eggNOG" id="KOG0453">
    <property type="taxonomic scope" value="Eukaryota"/>
</dbReference>
<dbReference type="SUPFAM" id="SSF52016">
    <property type="entry name" value="LeuD/IlvD-like"/>
    <property type="match status" value="1"/>
</dbReference>
<dbReference type="AlphaFoldDB" id="U1HPM7"/>
<keyword evidence="5" id="KW-1185">Reference proteome</keyword>
<keyword evidence="1" id="KW-0456">Lyase</keyword>
<accession>U1HPM7</accession>
<dbReference type="InterPro" id="IPR000573">
    <property type="entry name" value="AconitaseA/IPMdHydase_ssu_swvl"/>
</dbReference>
<sequence length="297" mass="32672">MGSTDAKAYLASLEVVAARASSGKISGPGRYQELEVWRGVEFGEGDGIQEADRMITTDRTLEKIIDQLDSTVANAEKDFDIETETTTQKDEEKLVSILSGFPEKITGEIVFCDADNINTDGIYPGKLTYQDYVPVEQMAEACMQNYDPAISSVAKKGDILVSGFSFGCGSSREQAATAILAKGILLCRFRINNALIALEVPKLVERLRQSFPVPSVHQKQDVTGSSQSKESFDSSSHAPLKETPRVLTWRTCWSLNWDVRRSKVEIDEGEGKPKWSVKVSELPANVQEIIVRGGSKK</sequence>
<dbReference type="HOGENOM" id="CLU_936990_0_0_1"/>
<dbReference type="InterPro" id="IPR015928">
    <property type="entry name" value="Aconitase/3IPM_dehydase_swvl"/>
</dbReference>
<evidence type="ECO:0000256" key="2">
    <source>
        <dbReference type="SAM" id="MobiDB-lite"/>
    </source>
</evidence>
<dbReference type="InterPro" id="IPR050075">
    <property type="entry name" value="LeuD"/>
</dbReference>
<feature type="compositionally biased region" description="Low complexity" evidence="2">
    <location>
        <begin position="225"/>
        <end position="236"/>
    </location>
</feature>
<dbReference type="Pfam" id="PF00694">
    <property type="entry name" value="Aconitase_C"/>
    <property type="match status" value="1"/>
</dbReference>
<dbReference type="Gene3D" id="3.20.19.10">
    <property type="entry name" value="Aconitase, domain 4"/>
    <property type="match status" value="1"/>
</dbReference>
<dbReference type="PANTHER" id="PTHR43345:SF2">
    <property type="entry name" value="3-ISOPROPYLMALATE DEHYDRATASE SMALL SUBUNIT 1"/>
    <property type="match status" value="1"/>
</dbReference>
<gene>
    <name evidence="4" type="ORF">EPUS_06106</name>
</gene>
<dbReference type="EMBL" id="KE721110">
    <property type="protein sequence ID" value="ERF72350.1"/>
    <property type="molecule type" value="Genomic_DNA"/>
</dbReference>
<dbReference type="GeneID" id="19241053"/>
<evidence type="ECO:0000256" key="1">
    <source>
        <dbReference type="ARBA" id="ARBA00023239"/>
    </source>
</evidence>
<dbReference type="GO" id="GO:0016829">
    <property type="term" value="F:lyase activity"/>
    <property type="evidence" value="ECO:0007669"/>
    <property type="project" value="UniProtKB-KW"/>
</dbReference>
<dbReference type="RefSeq" id="XP_007802021.1">
    <property type="nucleotide sequence ID" value="XM_007803830.1"/>
</dbReference>